<dbReference type="SUPFAM" id="SSF50494">
    <property type="entry name" value="Trypsin-like serine proteases"/>
    <property type="match status" value="1"/>
</dbReference>
<comment type="caution">
    <text evidence="2">The sequence shown here is derived from an EMBL/GenBank/DDBJ whole genome shotgun (WGS) entry which is preliminary data.</text>
</comment>
<name>A0ABV0ZMM9_9TELE</name>
<dbReference type="PANTHER" id="PTHR24257">
    <property type="entry name" value="CHYMOTRYPSIN-LIKE ELASTASE FAMILY MEMBER"/>
    <property type="match status" value="1"/>
</dbReference>
<gene>
    <name evidence="2" type="ORF">AMECASPLE_014314</name>
</gene>
<evidence type="ECO:0000313" key="3">
    <source>
        <dbReference type="Proteomes" id="UP001469553"/>
    </source>
</evidence>
<dbReference type="PROSITE" id="PS00135">
    <property type="entry name" value="TRYPSIN_SER"/>
    <property type="match status" value="1"/>
</dbReference>
<dbReference type="InterPro" id="IPR043504">
    <property type="entry name" value="Peptidase_S1_PA_chymotrypsin"/>
</dbReference>
<sequence length="131" mass="14368">MAGFDGVFLPHLWRNTCCSGLGLGSCTLHYVRAGGPQATRLQQVLLSVVDHNICSQRDWWGSSAKTTMDCAGRESKSARHGDSGGPLNCRAHNNRWYVEGVTSFVDGRGSNTPKRPTIFTRVASFIPWISE</sequence>
<protein>
    <recommendedName>
        <fullName evidence="1">Peptidase S1 domain-containing protein</fullName>
    </recommendedName>
</protein>
<organism evidence="2 3">
    <name type="scientific">Ameca splendens</name>
    <dbReference type="NCBI Taxonomy" id="208324"/>
    <lineage>
        <taxon>Eukaryota</taxon>
        <taxon>Metazoa</taxon>
        <taxon>Chordata</taxon>
        <taxon>Craniata</taxon>
        <taxon>Vertebrata</taxon>
        <taxon>Euteleostomi</taxon>
        <taxon>Actinopterygii</taxon>
        <taxon>Neopterygii</taxon>
        <taxon>Teleostei</taxon>
        <taxon>Neoteleostei</taxon>
        <taxon>Acanthomorphata</taxon>
        <taxon>Ovalentaria</taxon>
        <taxon>Atherinomorphae</taxon>
        <taxon>Cyprinodontiformes</taxon>
        <taxon>Goodeidae</taxon>
        <taxon>Ameca</taxon>
    </lineage>
</organism>
<dbReference type="Pfam" id="PF00089">
    <property type="entry name" value="Trypsin"/>
    <property type="match status" value="1"/>
</dbReference>
<dbReference type="Proteomes" id="UP001469553">
    <property type="component" value="Unassembled WGS sequence"/>
</dbReference>
<evidence type="ECO:0000313" key="2">
    <source>
        <dbReference type="EMBL" id="MEQ2307057.1"/>
    </source>
</evidence>
<dbReference type="InterPro" id="IPR009003">
    <property type="entry name" value="Peptidase_S1_PA"/>
</dbReference>
<dbReference type="EMBL" id="JAHRIP010066799">
    <property type="protein sequence ID" value="MEQ2307057.1"/>
    <property type="molecule type" value="Genomic_DNA"/>
</dbReference>
<reference evidence="2 3" key="1">
    <citation type="submission" date="2021-06" db="EMBL/GenBank/DDBJ databases">
        <authorList>
            <person name="Palmer J.M."/>
        </authorList>
    </citation>
    <scope>NUCLEOTIDE SEQUENCE [LARGE SCALE GENOMIC DNA]</scope>
    <source>
        <strain evidence="2 3">AS_MEX2019</strain>
        <tissue evidence="2">Muscle</tissue>
    </source>
</reference>
<dbReference type="InterPro" id="IPR001254">
    <property type="entry name" value="Trypsin_dom"/>
</dbReference>
<dbReference type="Gene3D" id="2.40.10.10">
    <property type="entry name" value="Trypsin-like serine proteases"/>
    <property type="match status" value="1"/>
</dbReference>
<dbReference type="PROSITE" id="PS50240">
    <property type="entry name" value="TRYPSIN_DOM"/>
    <property type="match status" value="1"/>
</dbReference>
<proteinExistence type="predicted"/>
<dbReference type="PANTHER" id="PTHR24257:SF22">
    <property type="entry name" value="CHYMOTRYPSIN-LIKE ELASTASE FAMILY MEMBER 3B"/>
    <property type="match status" value="1"/>
</dbReference>
<feature type="non-terminal residue" evidence="2">
    <location>
        <position position="131"/>
    </location>
</feature>
<accession>A0ABV0ZMM9</accession>
<dbReference type="InterPro" id="IPR050850">
    <property type="entry name" value="Peptidase_S1_Elastase_sf"/>
</dbReference>
<evidence type="ECO:0000259" key="1">
    <source>
        <dbReference type="PROSITE" id="PS50240"/>
    </source>
</evidence>
<keyword evidence="3" id="KW-1185">Reference proteome</keyword>
<dbReference type="InterPro" id="IPR033116">
    <property type="entry name" value="TRYPSIN_SER"/>
</dbReference>
<feature type="domain" description="Peptidase S1" evidence="1">
    <location>
        <begin position="7"/>
        <end position="131"/>
    </location>
</feature>